<sequence length="2027" mass="223271">MNLSTSLLNTSSATVVLISLPGVSISSCSTRDTSFDVSHEPIISSFGYSMDDKQSNGVYPGIALRTANYVPNYFRLSQNECSKKKSIAILGSQTVGDSLGGLMIVSADGFSSNWLLRDISQDPSGGSVPTASICNYITDCSDLQVQYTILLNSLTLFGTNRGIYYSTIFPSLTSTYVQFSKATTGHSILDLGSSARLSVSIYVSSSTNCLDETENYVFVAFSTSSLRNNLIYSTENGIRENLWSNRIQMSSISSALSTYQFLDMKRYTPSSSNIYLVGIPISTCGSTNCANNAIVVIHNISAGTYTQVFTFPTSNVLVGLACHSNMIDCYAYGSELYHSIDGGNNWEKLFTVENIVNSAVEVFKKFDSSRGRASFALLTNFNNIYYGRAGINQIILARTFNPSAANLIEIMLDEMGDLFALNLTGLSSGTYSSLSSSYPMGFLKTISGNTRIAGSNSPYLSRVSIPLDSIVYANDSSFAAALVPVFIGAYRVQFYAVSFGSRSTFLQSHIGLIITQISGEGKALINSVSSGGLVADCTIVKSLVGDTNAHTPAVAGSLTIPSITVGDVTDPLVSDLTLTSTSLLTISGASWMMSDVGKTVVANFGSFLITSIASSTVASVTVYRQPLSVGLVASGSWFIYDFRAYIEYTQTYSQSITIGAVISGMQTVTLEPGVLTFSSSFRNMFLVTSSGWGVIQDIDTTSTLQISSYEASTAASYLAGSWSIFDTNDAFISGNFPSTAYRTRPWNLTTKDCLFSDFSASNITMGATYLNYKDNFTIDKNIQAESYKDNPYYPVAFPNFIIPNSQLYNFTTKLYQDKYSHASRSSMFISDIGNMGNSGLSIRAISNSLTCSPKTVVSAQLVDGCSPSRSITLDSSISETDFLYGSLTFLASMPVMRYLPVPNVLNDQLYQPKFFVNDIRSSSIHLMSQYTLMELNNRTDYCISLVINHLVSFIHQFVVDTGTKSICGGTNLYITPMDPTLNCSISWEDSSAELYHFRAQVVDTEFCLNLSVDFAVYVTLATPRTAFLKNEKFVEMGVRDADALFESRSVADVRVLAAKMDERYRDLIEAADCVTKMKKASLSLQDLFVQLESGCDFQRMSQQMKENEEAEKEAQSTSDKTASYPIAVQMKLLIDTPEQIWNSLENNLYLRASRLFQVASMINTNLQQVDTVPSKIPLTFPLVQRQWDSIRHFDTKILDKAKFYLKKVDLPEKNITESLCAVMLLERISPRHVFNIFLAMRREAISDCLKDYGTSAMSIPDLLKNLAKILQKTMFQLTIIFYPFDSNTSALLDSLITELTAKPKLSGFAGNLLFSLYSEKTNMHVIHRHLPSAIQSHIPLFATGGNNKITKDFVKENVDLWILQSIDEIRRKVTAVLKHVSSGLQLAAIRETLLKYIEQFDSNDYLSEISSTSAEWQKLCIHVVERRVPMWDDIFRPVFKELSMAVIENSLLSLSDQVETVVTPFLQALQQIDSHDRNVAKYIWNVVSKNSANSKINEPDLLCKTESVSVTTVTDSFEKTLESIKLSIVPLMTAGFYVDSRRRGSYVASPTKTFDANNDNKNKKIERDIDSLMNYFQVQYLKAIERYQQNLLVLLKSVASQKPEVAVAQAVFIARIAKAVAIKIRILSTPILKDEIENTSSVVSRLRQRTATSRDSVPQTDLEVTQNGLIAAHIMAMKIWIDYTCSKFEANLSKDLIVEDWKFGSKFIGVWEASVLHVKDESGKLEEEKLRMPAQASNFVVHNLFSLVIELNNLNGCIIEKPILKILISELANRVINVYQKFLNDVLPSLEASEKSFLQILFDYEFLIKVVDGCWLYDGDQSIGTPLRDTKVPALSVLALIRSLVNSNISDIGTNLAIAATHLSSNVERFYYRTSVLLGSLLALNSKPSEVKKNPSLQETHNIIAVVTQPPRFTMLLTSLPGASIPVASRSRVSVTATNQLDANKSRKARLRIQISANANANAHANGSGSKDSTYSISGSVISGVVGLVGAAQNVNHKSIFGAFGALMGSGSAVDVSPRESVSRRMG</sequence>
<evidence type="ECO:0000256" key="7">
    <source>
        <dbReference type="ARBA" id="ARBA00023136"/>
    </source>
</evidence>
<name>A0AAD5T9E2_9FUNG</name>
<evidence type="ECO:0000256" key="1">
    <source>
        <dbReference type="ARBA" id="ARBA00004395"/>
    </source>
</evidence>
<accession>A0AAD5T9E2</accession>
<comment type="subcellular location">
    <subcellularLocation>
        <location evidence="1">Golgi apparatus membrane</location>
        <topology evidence="1">Peripheral membrane protein</topology>
    </subcellularLocation>
</comment>
<keyword evidence="4" id="KW-0813">Transport</keyword>
<keyword evidence="5" id="KW-0653">Protein transport</keyword>
<comment type="caution">
    <text evidence="9">The sequence shown here is derived from an EMBL/GenBank/DDBJ whole genome shotgun (WGS) entry which is preliminary data.</text>
</comment>
<evidence type="ECO:0000313" key="9">
    <source>
        <dbReference type="EMBL" id="KAJ3139409.1"/>
    </source>
</evidence>
<reference evidence="9" key="1">
    <citation type="submission" date="2020-05" db="EMBL/GenBank/DDBJ databases">
        <title>Phylogenomic resolution of chytrid fungi.</title>
        <authorList>
            <person name="Stajich J.E."/>
            <person name="Amses K."/>
            <person name="Simmons R."/>
            <person name="Seto K."/>
            <person name="Myers J."/>
            <person name="Bonds A."/>
            <person name="Quandt C.A."/>
            <person name="Barry K."/>
            <person name="Liu P."/>
            <person name="Grigoriev I."/>
            <person name="Longcore J.E."/>
            <person name="James T.Y."/>
        </authorList>
    </citation>
    <scope>NUCLEOTIDE SEQUENCE</scope>
    <source>
        <strain evidence="9">JEL0513</strain>
    </source>
</reference>
<dbReference type="PANTHER" id="PTHR31658">
    <property type="entry name" value="CONSERVED OLIGOMERIC GOLGI COMPLEX SUBUNIT 1"/>
    <property type="match status" value="1"/>
</dbReference>
<organism evidence="9 10">
    <name type="scientific">Physocladia obscura</name>
    <dbReference type="NCBI Taxonomy" id="109957"/>
    <lineage>
        <taxon>Eukaryota</taxon>
        <taxon>Fungi</taxon>
        <taxon>Fungi incertae sedis</taxon>
        <taxon>Chytridiomycota</taxon>
        <taxon>Chytridiomycota incertae sedis</taxon>
        <taxon>Chytridiomycetes</taxon>
        <taxon>Chytridiales</taxon>
        <taxon>Chytriomycetaceae</taxon>
        <taxon>Physocladia</taxon>
    </lineage>
</organism>
<dbReference type="InterPro" id="IPR033370">
    <property type="entry name" value="COG1"/>
</dbReference>
<dbReference type="GO" id="GO:0006891">
    <property type="term" value="P:intra-Golgi vesicle-mediated transport"/>
    <property type="evidence" value="ECO:0007669"/>
    <property type="project" value="InterPro"/>
</dbReference>
<dbReference type="GO" id="GO:0017119">
    <property type="term" value="C:Golgi transport complex"/>
    <property type="evidence" value="ECO:0007669"/>
    <property type="project" value="InterPro"/>
</dbReference>
<dbReference type="Proteomes" id="UP001211907">
    <property type="component" value="Unassembled WGS sequence"/>
</dbReference>
<dbReference type="PANTHER" id="PTHR31658:SF0">
    <property type="entry name" value="CONSERVED OLIGOMERIC GOLGI COMPLEX SUBUNIT 1"/>
    <property type="match status" value="1"/>
</dbReference>
<dbReference type="GO" id="GO:0000139">
    <property type="term" value="C:Golgi membrane"/>
    <property type="evidence" value="ECO:0007669"/>
    <property type="project" value="UniProtKB-SubCell"/>
</dbReference>
<evidence type="ECO:0000256" key="3">
    <source>
        <dbReference type="ARBA" id="ARBA00020978"/>
    </source>
</evidence>
<keyword evidence="7" id="KW-0472">Membrane</keyword>
<evidence type="ECO:0000256" key="4">
    <source>
        <dbReference type="ARBA" id="ARBA00022448"/>
    </source>
</evidence>
<keyword evidence="10" id="KW-1185">Reference proteome</keyword>
<feature type="domain" description="CATSPERB head" evidence="8">
    <location>
        <begin position="504"/>
        <end position="642"/>
    </location>
</feature>
<dbReference type="Pfam" id="PF22830">
    <property type="entry name" value="CATSPERB_head"/>
    <property type="match status" value="1"/>
</dbReference>
<evidence type="ECO:0000256" key="2">
    <source>
        <dbReference type="ARBA" id="ARBA00006653"/>
    </source>
</evidence>
<evidence type="ECO:0000259" key="8">
    <source>
        <dbReference type="Pfam" id="PF22830"/>
    </source>
</evidence>
<proteinExistence type="inferred from homology"/>
<dbReference type="EMBL" id="JADGJH010000074">
    <property type="protein sequence ID" value="KAJ3139409.1"/>
    <property type="molecule type" value="Genomic_DNA"/>
</dbReference>
<evidence type="ECO:0000256" key="5">
    <source>
        <dbReference type="ARBA" id="ARBA00022927"/>
    </source>
</evidence>
<evidence type="ECO:0000256" key="6">
    <source>
        <dbReference type="ARBA" id="ARBA00023034"/>
    </source>
</evidence>
<protein>
    <recommendedName>
        <fullName evidence="3">Conserved oligomeric Golgi complex subunit 1</fullName>
    </recommendedName>
</protein>
<dbReference type="GO" id="GO:0015031">
    <property type="term" value="P:protein transport"/>
    <property type="evidence" value="ECO:0007669"/>
    <property type="project" value="UniProtKB-KW"/>
</dbReference>
<dbReference type="InterPro" id="IPR053903">
    <property type="entry name" value="CATSPERB_head"/>
</dbReference>
<comment type="similarity">
    <text evidence="2">Belongs to the COG1 family.</text>
</comment>
<evidence type="ECO:0000313" key="10">
    <source>
        <dbReference type="Proteomes" id="UP001211907"/>
    </source>
</evidence>
<gene>
    <name evidence="9" type="primary">COG1</name>
    <name evidence="9" type="ORF">HK100_011613</name>
</gene>
<keyword evidence="6" id="KW-0333">Golgi apparatus</keyword>